<sequence>MRYWLLVPGLLMVVVVFLDAFLTAVTAVHLGGPITKRVSLGLWRLGRRFARRPDSPLLLVVGPTVLLSMLITWAGGMWIGWTLVFAAGPEAVINVDRGEVADFWSVVYFAGYTVFTVGLGDYAPNGALWQVLTAVATSTGFVLLTMTVSFFIPVVSGVVKRRELASLSYGLGTDAQHMLCNAWDGQGFDELRPHLHQLAPQINVLAQQFLSYPVLHYFHSPHRHSAIEPGIAALDEALSLLEHGVAPSVRPHPMVLRPTRVALERFTDLVARDHGADATQAPPLPDLAPLRRAGIPTVDDDTFRAGMAGRAEERRLLLALVQGTSWRWNGDVVVASGSGSTPG</sequence>
<dbReference type="Proteomes" id="UP000650511">
    <property type="component" value="Unassembled WGS sequence"/>
</dbReference>
<dbReference type="Gene3D" id="1.10.287.70">
    <property type="match status" value="1"/>
</dbReference>
<evidence type="ECO:0000313" key="4">
    <source>
        <dbReference type="Proteomes" id="UP000650511"/>
    </source>
</evidence>
<reference evidence="3" key="2">
    <citation type="submission" date="2020-09" db="EMBL/GenBank/DDBJ databases">
        <authorList>
            <person name="Sun Q."/>
            <person name="Zhou Y."/>
        </authorList>
    </citation>
    <scope>NUCLEOTIDE SEQUENCE</scope>
    <source>
        <strain evidence="3">CGMCC 1.14988</strain>
    </source>
</reference>
<evidence type="ECO:0000256" key="1">
    <source>
        <dbReference type="SAM" id="Phobius"/>
    </source>
</evidence>
<evidence type="ECO:0000313" key="3">
    <source>
        <dbReference type="EMBL" id="GGI09421.1"/>
    </source>
</evidence>
<feature type="transmembrane region" description="Helical" evidence="1">
    <location>
        <begin position="6"/>
        <end position="30"/>
    </location>
</feature>
<feature type="transmembrane region" description="Helical" evidence="1">
    <location>
        <begin position="131"/>
        <end position="152"/>
    </location>
</feature>
<feature type="transmembrane region" description="Helical" evidence="1">
    <location>
        <begin position="57"/>
        <end position="81"/>
    </location>
</feature>
<comment type="caution">
    <text evidence="3">The sequence shown here is derived from an EMBL/GenBank/DDBJ whole genome shotgun (WGS) entry which is preliminary data.</text>
</comment>
<feature type="transmembrane region" description="Helical" evidence="1">
    <location>
        <begin position="101"/>
        <end position="119"/>
    </location>
</feature>
<dbReference type="RefSeq" id="WP_130648864.1">
    <property type="nucleotide sequence ID" value="NZ_BMHA01000015.1"/>
</dbReference>
<dbReference type="SUPFAM" id="SSF81324">
    <property type="entry name" value="Voltage-gated potassium channels"/>
    <property type="match status" value="1"/>
</dbReference>
<name>A0A8J3AAS0_9ACTN</name>
<dbReference type="Pfam" id="PF07885">
    <property type="entry name" value="Ion_trans_2"/>
    <property type="match status" value="1"/>
</dbReference>
<keyword evidence="1" id="KW-0812">Transmembrane</keyword>
<gene>
    <name evidence="3" type="ORF">GCM10011354_33990</name>
</gene>
<keyword evidence="4" id="KW-1185">Reference proteome</keyword>
<keyword evidence="1" id="KW-0472">Membrane</keyword>
<accession>A0A8J3AAS0</accession>
<protein>
    <recommendedName>
        <fullName evidence="2">Potassium channel domain-containing protein</fullName>
    </recommendedName>
</protein>
<feature type="domain" description="Potassium channel" evidence="2">
    <location>
        <begin position="88"/>
        <end position="152"/>
    </location>
</feature>
<organism evidence="3 4">
    <name type="scientific">Egicoccus halophilus</name>
    <dbReference type="NCBI Taxonomy" id="1670830"/>
    <lineage>
        <taxon>Bacteria</taxon>
        <taxon>Bacillati</taxon>
        <taxon>Actinomycetota</taxon>
        <taxon>Nitriliruptoria</taxon>
        <taxon>Egicoccales</taxon>
        <taxon>Egicoccaceae</taxon>
        <taxon>Egicoccus</taxon>
    </lineage>
</organism>
<dbReference type="OrthoDB" id="3422146at2"/>
<dbReference type="EMBL" id="BMHA01000015">
    <property type="protein sequence ID" value="GGI09421.1"/>
    <property type="molecule type" value="Genomic_DNA"/>
</dbReference>
<keyword evidence="1" id="KW-1133">Transmembrane helix</keyword>
<reference evidence="3" key="1">
    <citation type="journal article" date="2014" name="Int. J. Syst. Evol. Microbiol.">
        <title>Complete genome sequence of Corynebacterium casei LMG S-19264T (=DSM 44701T), isolated from a smear-ripened cheese.</title>
        <authorList>
            <consortium name="US DOE Joint Genome Institute (JGI-PGF)"/>
            <person name="Walter F."/>
            <person name="Albersmeier A."/>
            <person name="Kalinowski J."/>
            <person name="Ruckert C."/>
        </authorList>
    </citation>
    <scope>NUCLEOTIDE SEQUENCE</scope>
    <source>
        <strain evidence="3">CGMCC 1.14988</strain>
    </source>
</reference>
<dbReference type="InterPro" id="IPR013099">
    <property type="entry name" value="K_chnl_dom"/>
</dbReference>
<dbReference type="AlphaFoldDB" id="A0A8J3AAS0"/>
<evidence type="ECO:0000259" key="2">
    <source>
        <dbReference type="Pfam" id="PF07885"/>
    </source>
</evidence>
<proteinExistence type="predicted"/>